<accession>A3P3G2</accession>
<sequence length="435" mass="46725">MRKFVAELNPAAFSHSNIRFYFHYNCLPRVTVPSPMKKSQRRWIAVAAGGVVLVSLALLYHRFVSKDKAPHYLTANVARADLENAVLATGTLHAFKQVDVGAQVSGQLKSLKVKLGDKVTKDQWLAEIDPVISRNELRQAEANVENLVAQKRSSSAQFKQAELAFRRQQQMLPDDATSRQDYEAAAASLDVQRASLAALDAQIRAARIKIETARANLGYTRIVAPMDGEVVAIVTQEGQTVIAQQQAPVILKLAQLDTMTVKAQVSEADVIRIHPEQAAYFTILGEPDKRYYGKLRAIEPAPQNFLDTQGGMGGAGGGGSAKTNTAVFYNALFEVPNPGHRLRISMTAQVNILLGTARNALNIPVAALGAKGKDGAYAVRVVGADGKVATRQVRTGINNNVKVEVLSGLTEGERVIIGDAAEPAGAGAAASDARN</sequence>
<evidence type="ECO:0000256" key="3">
    <source>
        <dbReference type="ARBA" id="ARBA00022448"/>
    </source>
</evidence>
<dbReference type="PANTHER" id="PTHR30469">
    <property type="entry name" value="MULTIDRUG RESISTANCE PROTEIN MDTA"/>
    <property type="match status" value="1"/>
</dbReference>
<dbReference type="InterPro" id="IPR058625">
    <property type="entry name" value="MdtA-like_BSH"/>
</dbReference>
<evidence type="ECO:0000259" key="8">
    <source>
        <dbReference type="Pfam" id="PF25967"/>
    </source>
</evidence>
<evidence type="ECO:0000256" key="2">
    <source>
        <dbReference type="ARBA" id="ARBA00009477"/>
    </source>
</evidence>
<dbReference type="NCBIfam" id="TIGR01730">
    <property type="entry name" value="RND_mfp"/>
    <property type="match status" value="1"/>
</dbReference>
<proteinExistence type="inferred from homology"/>
<keyword evidence="4" id="KW-0175">Coiled coil</keyword>
<evidence type="ECO:0000256" key="1">
    <source>
        <dbReference type="ARBA" id="ARBA00004236"/>
    </source>
</evidence>
<dbReference type="InterPro" id="IPR030190">
    <property type="entry name" value="MacA_alpha-hairpin_sf"/>
</dbReference>
<evidence type="ECO:0000313" key="10">
    <source>
        <dbReference type="Proteomes" id="UP000006738"/>
    </source>
</evidence>
<feature type="domain" description="Multidrug resistance protein MdtA-like barrel-sandwich hybrid" evidence="6">
    <location>
        <begin position="97"/>
        <end position="251"/>
    </location>
</feature>
<dbReference type="InterPro" id="IPR058627">
    <property type="entry name" value="MdtA-like_C"/>
</dbReference>
<dbReference type="AlphaFoldDB" id="A3P3G2"/>
<dbReference type="Pfam" id="PF25917">
    <property type="entry name" value="BSH_RND"/>
    <property type="match status" value="1"/>
</dbReference>
<evidence type="ECO:0000256" key="4">
    <source>
        <dbReference type="ARBA" id="ARBA00023054"/>
    </source>
</evidence>
<dbReference type="KEGG" id="bpl:BURPS1106A_A0836"/>
<dbReference type="HOGENOM" id="CLU_018816_14_1_4"/>
<dbReference type="EMBL" id="CP000573">
    <property type="protein sequence ID" value="ABN94543.1"/>
    <property type="molecule type" value="Genomic_DNA"/>
</dbReference>
<dbReference type="Gene3D" id="6.10.140.1990">
    <property type="match status" value="1"/>
</dbReference>
<dbReference type="PANTHER" id="PTHR30469:SF33">
    <property type="entry name" value="SLR1207 PROTEIN"/>
    <property type="match status" value="1"/>
</dbReference>
<evidence type="ECO:0000259" key="7">
    <source>
        <dbReference type="Pfam" id="PF25944"/>
    </source>
</evidence>
<keyword evidence="5" id="KW-0812">Transmembrane</keyword>
<name>A3P3G2_BURP0</name>
<evidence type="ECO:0000256" key="5">
    <source>
        <dbReference type="SAM" id="Phobius"/>
    </source>
</evidence>
<dbReference type="Pfam" id="PF25967">
    <property type="entry name" value="RND-MFP_C"/>
    <property type="match status" value="1"/>
</dbReference>
<feature type="domain" description="Multidrug resistance protein MdtA-like C-terminal permuted SH3" evidence="8">
    <location>
        <begin position="359"/>
        <end position="419"/>
    </location>
</feature>
<keyword evidence="5" id="KW-0472">Membrane</keyword>
<evidence type="ECO:0000313" key="9">
    <source>
        <dbReference type="EMBL" id="ABN94543.1"/>
    </source>
</evidence>
<feature type="domain" description="Multidrug resistance protein MdtA-like beta-barrel" evidence="7">
    <location>
        <begin position="258"/>
        <end position="304"/>
    </location>
</feature>
<dbReference type="Gene3D" id="2.40.30.170">
    <property type="match status" value="1"/>
</dbReference>
<dbReference type="GO" id="GO:1990961">
    <property type="term" value="P:xenobiotic detoxification by transmembrane export across the plasma membrane"/>
    <property type="evidence" value="ECO:0007669"/>
    <property type="project" value="InterPro"/>
</dbReference>
<dbReference type="Proteomes" id="UP000006738">
    <property type="component" value="Chromosome II"/>
</dbReference>
<keyword evidence="3" id="KW-0813">Transport</keyword>
<dbReference type="GO" id="GO:1990281">
    <property type="term" value="C:efflux pump complex"/>
    <property type="evidence" value="ECO:0007669"/>
    <property type="project" value="TreeGrafter"/>
</dbReference>
<dbReference type="SUPFAM" id="SSF111369">
    <property type="entry name" value="HlyD-like secretion proteins"/>
    <property type="match status" value="1"/>
</dbReference>
<comment type="similarity">
    <text evidence="2">Belongs to the membrane fusion protein (MFP) (TC 8.A.1) family.</text>
</comment>
<evidence type="ECO:0000259" key="6">
    <source>
        <dbReference type="Pfam" id="PF25917"/>
    </source>
</evidence>
<keyword evidence="5" id="KW-1133">Transmembrane helix</keyword>
<organism evidence="9 10">
    <name type="scientific">Burkholderia pseudomallei (strain 1106a)</name>
    <dbReference type="NCBI Taxonomy" id="357348"/>
    <lineage>
        <taxon>Bacteria</taxon>
        <taxon>Pseudomonadati</taxon>
        <taxon>Pseudomonadota</taxon>
        <taxon>Betaproteobacteria</taxon>
        <taxon>Burkholderiales</taxon>
        <taxon>Burkholderiaceae</taxon>
        <taxon>Burkholderia</taxon>
        <taxon>pseudomallei group</taxon>
    </lineage>
</organism>
<feature type="transmembrane region" description="Helical" evidence="5">
    <location>
        <begin position="43"/>
        <end position="63"/>
    </location>
</feature>
<dbReference type="Gene3D" id="2.40.420.20">
    <property type="match status" value="1"/>
</dbReference>
<gene>
    <name evidence="9" type="ordered locus">BURPS1106A_A0836</name>
</gene>
<comment type="subcellular location">
    <subcellularLocation>
        <location evidence="1">Cell membrane</location>
    </subcellularLocation>
</comment>
<dbReference type="InterPro" id="IPR058626">
    <property type="entry name" value="MdtA-like_b-barrel"/>
</dbReference>
<dbReference type="GO" id="GO:1990195">
    <property type="term" value="C:macrolide transmembrane transporter complex"/>
    <property type="evidence" value="ECO:0007669"/>
    <property type="project" value="InterPro"/>
</dbReference>
<dbReference type="Pfam" id="PF25944">
    <property type="entry name" value="Beta-barrel_RND"/>
    <property type="match status" value="1"/>
</dbReference>
<dbReference type="InterPro" id="IPR006143">
    <property type="entry name" value="RND_pump_MFP"/>
</dbReference>
<dbReference type="Gene3D" id="2.40.50.100">
    <property type="match status" value="1"/>
</dbReference>
<reference evidence="10" key="1">
    <citation type="submission" date="2007-02" db="EMBL/GenBank/DDBJ databases">
        <authorList>
            <person name="DeShazer D."/>
            <person name="Woods D.E."/>
            <person name="Nierman W.C."/>
        </authorList>
    </citation>
    <scope>NUCLEOTIDE SEQUENCE [LARGE SCALE GENOMIC DNA]</scope>
    <source>
        <strain evidence="10">1106a</strain>
    </source>
</reference>
<dbReference type="GO" id="GO:0019898">
    <property type="term" value="C:extrinsic component of membrane"/>
    <property type="evidence" value="ECO:0007669"/>
    <property type="project" value="InterPro"/>
</dbReference>
<dbReference type="GO" id="GO:0015562">
    <property type="term" value="F:efflux transmembrane transporter activity"/>
    <property type="evidence" value="ECO:0007669"/>
    <property type="project" value="TreeGrafter"/>
</dbReference>
<dbReference type="GO" id="GO:0030313">
    <property type="term" value="C:cell envelope"/>
    <property type="evidence" value="ECO:0007669"/>
    <property type="project" value="UniProtKB-SubCell"/>
</dbReference>
<protein>
    <submittedName>
        <fullName evidence="9">Macrolide efflux protein MacA</fullName>
    </submittedName>
</protein>